<dbReference type="EMBL" id="AVOT02056292">
    <property type="protein sequence ID" value="MBW0550653.1"/>
    <property type="molecule type" value="Genomic_DNA"/>
</dbReference>
<keyword evidence="2" id="KW-1185">Reference proteome</keyword>
<gene>
    <name evidence="1" type="ORF">O181_090368</name>
</gene>
<name>A0A9Q3P6D7_9BASI</name>
<organism evidence="1 2">
    <name type="scientific">Austropuccinia psidii MF-1</name>
    <dbReference type="NCBI Taxonomy" id="1389203"/>
    <lineage>
        <taxon>Eukaryota</taxon>
        <taxon>Fungi</taxon>
        <taxon>Dikarya</taxon>
        <taxon>Basidiomycota</taxon>
        <taxon>Pucciniomycotina</taxon>
        <taxon>Pucciniomycetes</taxon>
        <taxon>Pucciniales</taxon>
        <taxon>Sphaerophragmiaceae</taxon>
        <taxon>Austropuccinia</taxon>
    </lineage>
</organism>
<comment type="caution">
    <text evidence="1">The sequence shown here is derived from an EMBL/GenBank/DDBJ whole genome shotgun (WGS) entry which is preliminary data.</text>
</comment>
<sequence>MKPNFKKRPSHPHIICQPLFSHKFMFQDSTPLEFYAQSISTASTGFYLFLVLRSSPFKVGGYCHNHRKDPSQFVFTARYASTKIWPIGHIIKSGQIYFLGMEWPFGHAQFSCSLLALRLYPVALAFLANSQSHNP</sequence>
<accession>A0A9Q3P6D7</accession>
<reference evidence="1" key="1">
    <citation type="submission" date="2021-03" db="EMBL/GenBank/DDBJ databases">
        <title>Draft genome sequence of rust myrtle Austropuccinia psidii MF-1, a brazilian biotype.</title>
        <authorList>
            <person name="Quecine M.C."/>
            <person name="Pachon D.M.R."/>
            <person name="Bonatelli M.L."/>
            <person name="Correr F.H."/>
            <person name="Franceschini L.M."/>
            <person name="Leite T.F."/>
            <person name="Margarido G.R.A."/>
            <person name="Almeida C.A."/>
            <person name="Ferrarezi J.A."/>
            <person name="Labate C.A."/>
        </authorList>
    </citation>
    <scope>NUCLEOTIDE SEQUENCE</scope>
    <source>
        <strain evidence="1">MF-1</strain>
    </source>
</reference>
<dbReference type="Proteomes" id="UP000765509">
    <property type="component" value="Unassembled WGS sequence"/>
</dbReference>
<evidence type="ECO:0000313" key="2">
    <source>
        <dbReference type="Proteomes" id="UP000765509"/>
    </source>
</evidence>
<protein>
    <submittedName>
        <fullName evidence="1">Uncharacterized protein</fullName>
    </submittedName>
</protein>
<proteinExistence type="predicted"/>
<dbReference type="AlphaFoldDB" id="A0A9Q3P6D7"/>
<evidence type="ECO:0000313" key="1">
    <source>
        <dbReference type="EMBL" id="MBW0550653.1"/>
    </source>
</evidence>